<protein>
    <submittedName>
        <fullName evidence="1">Uncharacterized protein</fullName>
    </submittedName>
</protein>
<dbReference type="AlphaFoldDB" id="A0A0V0X213"/>
<dbReference type="EMBL" id="JYDQ01005382">
    <property type="protein sequence ID" value="KRX82059.1"/>
    <property type="molecule type" value="Genomic_DNA"/>
</dbReference>
<evidence type="ECO:0000313" key="1">
    <source>
        <dbReference type="EMBL" id="KRX82059.1"/>
    </source>
</evidence>
<gene>
    <name evidence="1" type="ORF">T12_11687</name>
</gene>
<proteinExistence type="predicted"/>
<keyword evidence="2" id="KW-1185">Reference proteome</keyword>
<evidence type="ECO:0000313" key="2">
    <source>
        <dbReference type="Proteomes" id="UP000054783"/>
    </source>
</evidence>
<dbReference type="Proteomes" id="UP000054783">
    <property type="component" value="Unassembled WGS sequence"/>
</dbReference>
<comment type="caution">
    <text evidence="1">The sequence shown here is derived from an EMBL/GenBank/DDBJ whole genome shotgun (WGS) entry which is preliminary data.</text>
</comment>
<reference evidence="1 2" key="1">
    <citation type="submission" date="2015-01" db="EMBL/GenBank/DDBJ databases">
        <title>Evolution of Trichinella species and genotypes.</title>
        <authorList>
            <person name="Korhonen P.K."/>
            <person name="Edoardo P."/>
            <person name="Giuseppe L.R."/>
            <person name="Gasser R.B."/>
        </authorList>
    </citation>
    <scope>NUCLEOTIDE SEQUENCE [LARGE SCALE GENOMIC DNA]</scope>
    <source>
        <strain evidence="1">ISS2496</strain>
    </source>
</reference>
<name>A0A0V0X213_9BILA</name>
<organism evidence="1 2">
    <name type="scientific">Trichinella patagoniensis</name>
    <dbReference type="NCBI Taxonomy" id="990121"/>
    <lineage>
        <taxon>Eukaryota</taxon>
        <taxon>Metazoa</taxon>
        <taxon>Ecdysozoa</taxon>
        <taxon>Nematoda</taxon>
        <taxon>Enoplea</taxon>
        <taxon>Dorylaimia</taxon>
        <taxon>Trichinellida</taxon>
        <taxon>Trichinellidae</taxon>
        <taxon>Trichinella</taxon>
    </lineage>
</organism>
<sequence length="35" mass="3874">MAPDPCRLRSGCRHRDSSGCLTCQAAFLLMRETCS</sequence>
<accession>A0A0V0X213</accession>